<dbReference type="GO" id="GO:0000150">
    <property type="term" value="F:DNA strand exchange activity"/>
    <property type="evidence" value="ECO:0007669"/>
    <property type="project" value="InterPro"/>
</dbReference>
<organism evidence="5 6">
    <name type="scientific">Candidatus Marsarchaeota G2 archaeon OSP_D</name>
    <dbReference type="NCBI Taxonomy" id="1978157"/>
    <lineage>
        <taxon>Archaea</taxon>
        <taxon>Candidatus Marsarchaeota</taxon>
        <taxon>Candidatus Marsarchaeota group 2</taxon>
    </lineage>
</organism>
<dbReference type="PANTHER" id="PTHR36172">
    <property type="match status" value="1"/>
</dbReference>
<dbReference type="NCBIfam" id="TIGR01764">
    <property type="entry name" value="excise"/>
    <property type="match status" value="1"/>
</dbReference>
<dbReference type="CDD" id="cd03769">
    <property type="entry name" value="SR_IS607_transposase_like"/>
    <property type="match status" value="1"/>
</dbReference>
<dbReference type="PROSITE" id="PS51736">
    <property type="entry name" value="RECOMBINASES_3"/>
    <property type="match status" value="1"/>
</dbReference>
<dbReference type="Pfam" id="PF12728">
    <property type="entry name" value="HTH_17"/>
    <property type="match status" value="1"/>
</dbReference>
<dbReference type="InterPro" id="IPR041657">
    <property type="entry name" value="HTH_17"/>
</dbReference>
<dbReference type="InterPro" id="IPR006118">
    <property type="entry name" value="Recombinase_CS"/>
</dbReference>
<dbReference type="SMART" id="SM00857">
    <property type="entry name" value="Resolvase"/>
    <property type="match status" value="1"/>
</dbReference>
<accession>A0A2R6AEK4</accession>
<dbReference type="InterPro" id="IPR009061">
    <property type="entry name" value="DNA-bd_dom_put_sf"/>
</dbReference>
<dbReference type="NCBIfam" id="NF033518">
    <property type="entry name" value="transpos_IS607"/>
    <property type="match status" value="1"/>
</dbReference>
<dbReference type="Gene3D" id="1.10.1660.10">
    <property type="match status" value="1"/>
</dbReference>
<comment type="caution">
    <text evidence="5">The sequence shown here is derived from an EMBL/GenBank/DDBJ whole genome shotgun (WGS) entry which is preliminary data.</text>
</comment>
<evidence type="ECO:0000256" key="2">
    <source>
        <dbReference type="ARBA" id="ARBA00023125"/>
    </source>
</evidence>
<dbReference type="InterPro" id="IPR036162">
    <property type="entry name" value="Resolvase-like_N_sf"/>
</dbReference>
<dbReference type="SUPFAM" id="SSF46955">
    <property type="entry name" value="Putative DNA-binding domain"/>
    <property type="match status" value="1"/>
</dbReference>
<dbReference type="Proteomes" id="UP000240322">
    <property type="component" value="Unassembled WGS sequence"/>
</dbReference>
<dbReference type="CDD" id="cd04762">
    <property type="entry name" value="HTH_MerR-trunc"/>
    <property type="match status" value="1"/>
</dbReference>
<evidence type="ECO:0000313" key="5">
    <source>
        <dbReference type="EMBL" id="PSN84814.1"/>
    </source>
</evidence>
<dbReference type="InterPro" id="IPR048046">
    <property type="entry name" value="Transpos_IS607"/>
</dbReference>
<sequence length="201" mass="23470">MGVPERLYTLKEACLLLGLHPRTIQKWDKQGKIRVVRTLGGRRRIPESEIRRLQGERGIRSIIGYARVSSPTQRDDLERQVEYLRQRGVQEVVTDIGSGLNEKRRGFLRLLDRVLHNEVDKVVVLYEDRLTRFGFDTLQRVFEAHGTTIEVLNHVEIKSPQQELVEDLVTIISHFSGRMYGMRSRKHREVVKRAEELFAQT</sequence>
<keyword evidence="2" id="KW-0238">DNA-binding</keyword>
<name>A0A2R6AEK4_9ARCH</name>
<dbReference type="EMBL" id="NEXE01000271">
    <property type="protein sequence ID" value="PSN84814.1"/>
    <property type="molecule type" value="Genomic_DNA"/>
</dbReference>
<evidence type="ECO:0000313" key="6">
    <source>
        <dbReference type="Proteomes" id="UP000240322"/>
    </source>
</evidence>
<keyword evidence="3" id="KW-0233">DNA recombination</keyword>
<evidence type="ECO:0000259" key="4">
    <source>
        <dbReference type="PROSITE" id="PS51736"/>
    </source>
</evidence>
<proteinExistence type="predicted"/>
<protein>
    <submittedName>
        <fullName evidence="5">IS607 family transposase</fullName>
    </submittedName>
</protein>
<dbReference type="InterPro" id="IPR051491">
    <property type="entry name" value="Recombinase/Transposase-rel"/>
</dbReference>
<dbReference type="InterPro" id="IPR010093">
    <property type="entry name" value="SinI_DNA-bd"/>
</dbReference>
<dbReference type="Gene3D" id="3.40.50.1390">
    <property type="entry name" value="Resolvase, N-terminal catalytic domain"/>
    <property type="match status" value="1"/>
</dbReference>
<dbReference type="InterPro" id="IPR006119">
    <property type="entry name" value="Resolv_N"/>
</dbReference>
<dbReference type="InterPro" id="IPR041718">
    <property type="entry name" value="IS607_transposase-like"/>
</dbReference>
<dbReference type="GO" id="GO:0003677">
    <property type="term" value="F:DNA binding"/>
    <property type="evidence" value="ECO:0007669"/>
    <property type="project" value="UniProtKB-KW"/>
</dbReference>
<evidence type="ECO:0000256" key="1">
    <source>
        <dbReference type="ARBA" id="ARBA00022908"/>
    </source>
</evidence>
<dbReference type="AlphaFoldDB" id="A0A2R6AEK4"/>
<reference evidence="5 6" key="1">
    <citation type="submission" date="2017-04" db="EMBL/GenBank/DDBJ databases">
        <title>Novel microbial lineages endemic to geothermal iron-oxide mats fill important gaps in the evolutionary history of Archaea.</title>
        <authorList>
            <person name="Jay Z.J."/>
            <person name="Beam J.P."/>
            <person name="Dlakic M."/>
            <person name="Rusch D.B."/>
            <person name="Kozubal M.A."/>
            <person name="Inskeep W.P."/>
        </authorList>
    </citation>
    <scope>NUCLEOTIDE SEQUENCE [LARGE SCALE GENOMIC DNA]</scope>
    <source>
        <strain evidence="5">OSP_D</strain>
    </source>
</reference>
<dbReference type="Gene3D" id="1.10.287.2170">
    <property type="match status" value="1"/>
</dbReference>
<dbReference type="PROSITE" id="PS00397">
    <property type="entry name" value="RECOMBINASES_1"/>
    <property type="match status" value="1"/>
</dbReference>
<feature type="domain" description="Resolvase/invertase-type recombinase catalytic" evidence="4">
    <location>
        <begin position="61"/>
        <end position="198"/>
    </location>
</feature>
<dbReference type="PANTHER" id="PTHR36172:SF1">
    <property type="entry name" value="RESOLVASE-RELATED"/>
    <property type="match status" value="1"/>
</dbReference>
<dbReference type="FunFam" id="3.40.50.1390:FF:000002">
    <property type="entry name" value="ORF1 in transposon ISC1904"/>
    <property type="match status" value="1"/>
</dbReference>
<evidence type="ECO:0000256" key="3">
    <source>
        <dbReference type="ARBA" id="ARBA00023172"/>
    </source>
</evidence>
<keyword evidence="1" id="KW-0229">DNA integration</keyword>
<dbReference type="GO" id="GO:0015074">
    <property type="term" value="P:DNA integration"/>
    <property type="evidence" value="ECO:0007669"/>
    <property type="project" value="UniProtKB-KW"/>
</dbReference>
<gene>
    <name evidence="5" type="ORF">B9Q03_12860</name>
</gene>
<dbReference type="SUPFAM" id="SSF53041">
    <property type="entry name" value="Resolvase-like"/>
    <property type="match status" value="1"/>
</dbReference>
<dbReference type="Pfam" id="PF00239">
    <property type="entry name" value="Resolvase"/>
    <property type="match status" value="1"/>
</dbReference>